<evidence type="ECO:0000256" key="6">
    <source>
        <dbReference type="ARBA" id="ARBA00023128"/>
    </source>
</evidence>
<keyword evidence="8" id="KW-0811">Translocation</keyword>
<evidence type="ECO:0000256" key="7">
    <source>
        <dbReference type="ARBA" id="ARBA00023136"/>
    </source>
</evidence>
<evidence type="ECO:0000313" key="10">
    <source>
        <dbReference type="Proteomes" id="UP000230066"/>
    </source>
</evidence>
<accession>A0A4E0R3C0</accession>
<proteinExistence type="inferred from homology"/>
<dbReference type="InterPro" id="IPR013261">
    <property type="entry name" value="Tim21"/>
</dbReference>
<keyword evidence="8" id="KW-0813">Transport</keyword>
<gene>
    <name evidence="9" type="ORF">D915_007399</name>
</gene>
<keyword evidence="8" id="KW-0999">Mitochondrion inner membrane</keyword>
<dbReference type="GO" id="GO:0030150">
    <property type="term" value="P:protein import into mitochondrial matrix"/>
    <property type="evidence" value="ECO:0007669"/>
    <property type="project" value="UniProtKB-UniRule"/>
</dbReference>
<name>A0A4E0R3C0_FASHE</name>
<dbReference type="Pfam" id="PF08294">
    <property type="entry name" value="TIM21"/>
    <property type="match status" value="1"/>
</dbReference>
<dbReference type="Proteomes" id="UP000230066">
    <property type="component" value="Unassembled WGS sequence"/>
</dbReference>
<evidence type="ECO:0000256" key="2">
    <source>
        <dbReference type="ARBA" id="ARBA00010867"/>
    </source>
</evidence>
<keyword evidence="5" id="KW-1133">Transmembrane helix</keyword>
<evidence type="ECO:0000256" key="1">
    <source>
        <dbReference type="ARBA" id="ARBA00004304"/>
    </source>
</evidence>
<keyword evidence="4" id="KW-0809">Transit peptide</keyword>
<comment type="subcellular location">
    <subcellularLocation>
        <location evidence="8">Mitochondrion inner membrane</location>
        <topology evidence="8">Single-pass membrane protein</topology>
    </subcellularLocation>
    <subcellularLocation>
        <location evidence="1">Mitochondrion membrane</location>
        <topology evidence="1">Single-pass membrane protein</topology>
    </subcellularLocation>
</comment>
<comment type="subunit">
    <text evidence="8">Component of the TIM23 complex.</text>
</comment>
<comment type="caution">
    <text evidence="9">The sequence shown here is derived from an EMBL/GenBank/DDBJ whole genome shotgun (WGS) entry which is preliminary data.</text>
</comment>
<sequence>MACCSLSGSLLKLRSQFPCPYLKLCALRRYLHLSGGVAYGKVQSNLSVSENKTDQLPSTYLTKKVKRAVQDVGYSGIIVGGVALTVNFFQRKVPMEYTKKPLIYVQDLIGSSIKAHGETNSRGRRRHTAHQSWYDDHGKLHMAMKFYLQGNLASAIVQLEVVENQSKDFEYRYLIVETEGGFTRKQVIIRSPEQLKPTPQ</sequence>
<evidence type="ECO:0000256" key="5">
    <source>
        <dbReference type="ARBA" id="ARBA00022989"/>
    </source>
</evidence>
<dbReference type="GO" id="GO:0005744">
    <property type="term" value="C:TIM23 mitochondrial import inner membrane translocase complex"/>
    <property type="evidence" value="ECO:0007669"/>
    <property type="project" value="UniProtKB-UniRule"/>
</dbReference>
<keyword evidence="10" id="KW-1185">Reference proteome</keyword>
<reference evidence="9" key="1">
    <citation type="submission" date="2019-03" db="EMBL/GenBank/DDBJ databases">
        <title>Improved annotation for the trematode Fasciola hepatica.</title>
        <authorList>
            <person name="Choi Y.-J."/>
            <person name="Martin J."/>
            <person name="Mitreva M."/>
        </authorList>
    </citation>
    <scope>NUCLEOTIDE SEQUENCE [LARGE SCALE GENOMIC DNA]</scope>
</reference>
<protein>
    <recommendedName>
        <fullName evidence="8">Mitochondrial import inner membrane translocase subunit Tim21</fullName>
    </recommendedName>
</protein>
<dbReference type="PANTHER" id="PTHR13032">
    <property type="entry name" value="MITOCHONDRIAL IMPORT INNER MEMBRANE TRANSLOCASE SUBUNIT TIM21"/>
    <property type="match status" value="1"/>
</dbReference>
<comment type="similarity">
    <text evidence="2 8">Belongs to the TIM21 family.</text>
</comment>
<dbReference type="Gene3D" id="3.10.450.320">
    <property type="entry name" value="Mitochondrial import inner membrane translocase subunit Tim21"/>
    <property type="match status" value="1"/>
</dbReference>
<evidence type="ECO:0000256" key="3">
    <source>
        <dbReference type="ARBA" id="ARBA00022692"/>
    </source>
</evidence>
<keyword evidence="3" id="KW-0812">Transmembrane</keyword>
<dbReference type="PANTHER" id="PTHR13032:SF6">
    <property type="entry name" value="MITOCHONDRIAL IMPORT INNER MEMBRANE TRANSLOCASE SUBUNIT TIM21"/>
    <property type="match status" value="1"/>
</dbReference>
<keyword evidence="7" id="KW-0472">Membrane</keyword>
<dbReference type="AlphaFoldDB" id="A0A4E0R3C0"/>
<keyword evidence="6 8" id="KW-0496">Mitochondrion</keyword>
<evidence type="ECO:0000256" key="4">
    <source>
        <dbReference type="ARBA" id="ARBA00022946"/>
    </source>
</evidence>
<dbReference type="InterPro" id="IPR038552">
    <property type="entry name" value="Tim21_IMS_sf"/>
</dbReference>
<organism evidence="9 10">
    <name type="scientific">Fasciola hepatica</name>
    <name type="common">Liver fluke</name>
    <dbReference type="NCBI Taxonomy" id="6192"/>
    <lineage>
        <taxon>Eukaryota</taxon>
        <taxon>Metazoa</taxon>
        <taxon>Spiralia</taxon>
        <taxon>Lophotrochozoa</taxon>
        <taxon>Platyhelminthes</taxon>
        <taxon>Trematoda</taxon>
        <taxon>Digenea</taxon>
        <taxon>Plagiorchiida</taxon>
        <taxon>Echinostomata</taxon>
        <taxon>Echinostomatoidea</taxon>
        <taxon>Fasciolidae</taxon>
        <taxon>Fasciola</taxon>
    </lineage>
</organism>
<evidence type="ECO:0000313" key="9">
    <source>
        <dbReference type="EMBL" id="THD22033.1"/>
    </source>
</evidence>
<keyword evidence="8" id="KW-0653">Protein transport</keyword>
<dbReference type="EMBL" id="JXXN02003050">
    <property type="protein sequence ID" value="THD22033.1"/>
    <property type="molecule type" value="Genomic_DNA"/>
</dbReference>
<evidence type="ECO:0000256" key="8">
    <source>
        <dbReference type="RuleBase" id="RU367142"/>
    </source>
</evidence>
<comment type="function">
    <text evidence="8">Essential component of the TIM23 complex, a complex that mediates the translocation of transit peptide-containing proteins across the mitochondrial inner membrane.</text>
</comment>